<accession>A0ABD2Y194</accession>
<dbReference type="Pfam" id="PF13966">
    <property type="entry name" value="zf-RVT"/>
    <property type="match status" value="1"/>
</dbReference>
<keyword evidence="3" id="KW-1185">Reference proteome</keyword>
<dbReference type="EMBL" id="JBJUIK010000016">
    <property type="protein sequence ID" value="KAL3499980.1"/>
    <property type="molecule type" value="Genomic_DNA"/>
</dbReference>
<protein>
    <recommendedName>
        <fullName evidence="1">Reverse transcriptase zinc-binding domain-containing protein</fullName>
    </recommendedName>
</protein>
<sequence length="206" mass="23407">MNDCRTFVICVEEWDMEVGNVMMKKPMLGKLNQQGHNIDHVLKRKVLGMTGVTADEKVEEGTGDSIMKTDNKSISHKEMSNLGKTNQRSYSDYEQYVSFGYGNKCISTKRIGWGLGSRDYDGLWDWLWKLGILEKVKVFLWKVCHNVIPTARALAGRGVSISTLCQKCNVEVEDLNHVLFDGPIAKRVWELTGLKGLIDEFRQMGE</sequence>
<comment type="caution">
    <text evidence="2">The sequence shown here is derived from an EMBL/GenBank/DDBJ whole genome shotgun (WGS) entry which is preliminary data.</text>
</comment>
<name>A0ABD2Y194_9GENT</name>
<feature type="domain" description="Reverse transcriptase zinc-binding" evidence="1">
    <location>
        <begin position="123"/>
        <end position="189"/>
    </location>
</feature>
<evidence type="ECO:0000259" key="1">
    <source>
        <dbReference type="Pfam" id="PF13966"/>
    </source>
</evidence>
<proteinExistence type="predicted"/>
<reference evidence="2 3" key="1">
    <citation type="submission" date="2024-11" db="EMBL/GenBank/DDBJ databases">
        <title>A near-complete genome assembly of Cinchona calisaya.</title>
        <authorList>
            <person name="Lian D.C."/>
            <person name="Zhao X.W."/>
            <person name="Wei L."/>
        </authorList>
    </citation>
    <scope>NUCLEOTIDE SEQUENCE [LARGE SCALE GENOMIC DNA]</scope>
    <source>
        <tissue evidence="2">Nenye</tissue>
    </source>
</reference>
<gene>
    <name evidence="2" type="ORF">ACH5RR_039073</name>
</gene>
<dbReference type="InterPro" id="IPR026960">
    <property type="entry name" value="RVT-Znf"/>
</dbReference>
<evidence type="ECO:0000313" key="2">
    <source>
        <dbReference type="EMBL" id="KAL3499980.1"/>
    </source>
</evidence>
<dbReference type="Proteomes" id="UP001630127">
    <property type="component" value="Unassembled WGS sequence"/>
</dbReference>
<dbReference type="AlphaFoldDB" id="A0ABD2Y194"/>
<evidence type="ECO:0000313" key="3">
    <source>
        <dbReference type="Proteomes" id="UP001630127"/>
    </source>
</evidence>
<organism evidence="2 3">
    <name type="scientific">Cinchona calisaya</name>
    <dbReference type="NCBI Taxonomy" id="153742"/>
    <lineage>
        <taxon>Eukaryota</taxon>
        <taxon>Viridiplantae</taxon>
        <taxon>Streptophyta</taxon>
        <taxon>Embryophyta</taxon>
        <taxon>Tracheophyta</taxon>
        <taxon>Spermatophyta</taxon>
        <taxon>Magnoliopsida</taxon>
        <taxon>eudicotyledons</taxon>
        <taxon>Gunneridae</taxon>
        <taxon>Pentapetalae</taxon>
        <taxon>asterids</taxon>
        <taxon>lamiids</taxon>
        <taxon>Gentianales</taxon>
        <taxon>Rubiaceae</taxon>
        <taxon>Cinchonoideae</taxon>
        <taxon>Cinchoneae</taxon>
        <taxon>Cinchona</taxon>
    </lineage>
</organism>